<gene>
    <name evidence="3" type="ORF">ADS79_23790</name>
    <name evidence="2" type="ORF">BRE01_11560</name>
</gene>
<keyword evidence="1" id="KW-1133">Transmembrane helix</keyword>
<evidence type="ECO:0000313" key="4">
    <source>
        <dbReference type="Proteomes" id="UP000036834"/>
    </source>
</evidence>
<sequence length="108" mass="12428">MDNLFVWLFLGPFVYSIELGGPIIGLLVGGYLRAIFGFRFWMILGATFAISFLYYMIVVPSNTMLGALLLVKALMAIHSALLLTFLLWIFDKIWNRYRKKSDQEPTEQ</sequence>
<keyword evidence="1" id="KW-0812">Transmembrane</keyword>
<reference evidence="4" key="1">
    <citation type="submission" date="2015-07" db="EMBL/GenBank/DDBJ databases">
        <title>Genome sequencing project for genomic taxonomy and phylogenomics of Bacillus-like bacteria.</title>
        <authorList>
            <person name="Liu B."/>
            <person name="Wang J."/>
            <person name="Zhu Y."/>
            <person name="Liu G."/>
            <person name="Chen Q."/>
            <person name="Chen Z."/>
            <person name="Lan J."/>
            <person name="Che J."/>
            <person name="Ge C."/>
            <person name="Shi H."/>
            <person name="Pan Z."/>
            <person name="Liu X."/>
        </authorList>
    </citation>
    <scope>NUCLEOTIDE SEQUENCE [LARGE SCALE GENOMIC DNA]</scope>
    <source>
        <strain evidence="4">DSM 9887</strain>
    </source>
</reference>
<feature type="transmembrane region" description="Helical" evidence="1">
    <location>
        <begin position="64"/>
        <end position="90"/>
    </location>
</feature>
<evidence type="ECO:0000313" key="3">
    <source>
        <dbReference type="EMBL" id="KNB71775.1"/>
    </source>
</evidence>
<dbReference type="STRING" id="54915.ADS79_23790"/>
<evidence type="ECO:0000313" key="5">
    <source>
        <dbReference type="Proteomes" id="UP000319578"/>
    </source>
</evidence>
<dbReference type="Proteomes" id="UP000319578">
    <property type="component" value="Unassembled WGS sequence"/>
</dbReference>
<name>A0A0K9YUA3_9BACL</name>
<keyword evidence="1" id="KW-0472">Membrane</keyword>
<organism evidence="3 4">
    <name type="scientific">Brevibacillus reuszeri</name>
    <dbReference type="NCBI Taxonomy" id="54915"/>
    <lineage>
        <taxon>Bacteria</taxon>
        <taxon>Bacillati</taxon>
        <taxon>Bacillota</taxon>
        <taxon>Bacilli</taxon>
        <taxon>Bacillales</taxon>
        <taxon>Paenibacillaceae</taxon>
        <taxon>Brevibacillus</taxon>
    </lineage>
</organism>
<dbReference type="Proteomes" id="UP000036834">
    <property type="component" value="Unassembled WGS sequence"/>
</dbReference>
<evidence type="ECO:0000256" key="1">
    <source>
        <dbReference type="SAM" id="Phobius"/>
    </source>
</evidence>
<feature type="transmembrane region" description="Helical" evidence="1">
    <location>
        <begin position="6"/>
        <end position="28"/>
    </location>
</feature>
<protein>
    <submittedName>
        <fullName evidence="3">Uncharacterized protein</fullName>
    </submittedName>
</protein>
<reference evidence="2 5" key="3">
    <citation type="submission" date="2019-06" db="EMBL/GenBank/DDBJ databases">
        <title>Whole genome shotgun sequence of Brevibacillus reuszeri NBRC 15719.</title>
        <authorList>
            <person name="Hosoyama A."/>
            <person name="Uohara A."/>
            <person name="Ohji S."/>
            <person name="Ichikawa N."/>
        </authorList>
    </citation>
    <scope>NUCLEOTIDE SEQUENCE [LARGE SCALE GENOMIC DNA]</scope>
    <source>
        <strain evidence="2 5">NBRC 15719</strain>
    </source>
</reference>
<feature type="transmembrane region" description="Helical" evidence="1">
    <location>
        <begin position="40"/>
        <end position="58"/>
    </location>
</feature>
<proteinExistence type="predicted"/>
<accession>A0A0K9YUA3</accession>
<comment type="caution">
    <text evidence="3">The sequence shown here is derived from an EMBL/GenBank/DDBJ whole genome shotgun (WGS) entry which is preliminary data.</text>
</comment>
<dbReference type="PATRIC" id="fig|54915.3.peg.3897"/>
<dbReference type="OrthoDB" id="2468144at2"/>
<dbReference type="EMBL" id="LGIQ01000009">
    <property type="protein sequence ID" value="KNB71775.1"/>
    <property type="molecule type" value="Genomic_DNA"/>
</dbReference>
<evidence type="ECO:0000313" key="2">
    <source>
        <dbReference type="EMBL" id="GED67454.1"/>
    </source>
</evidence>
<dbReference type="RefSeq" id="WP_049740819.1">
    <property type="nucleotide sequence ID" value="NZ_BJON01000004.1"/>
</dbReference>
<dbReference type="EMBL" id="BJON01000004">
    <property type="protein sequence ID" value="GED67454.1"/>
    <property type="molecule type" value="Genomic_DNA"/>
</dbReference>
<reference evidence="3" key="2">
    <citation type="submission" date="2015-07" db="EMBL/GenBank/DDBJ databases">
        <title>MeaNS - Measles Nucleotide Surveillance Program.</title>
        <authorList>
            <person name="Tran T."/>
            <person name="Druce J."/>
        </authorList>
    </citation>
    <scope>NUCLEOTIDE SEQUENCE</scope>
    <source>
        <strain evidence="3">DSM 9887</strain>
    </source>
</reference>
<dbReference type="AlphaFoldDB" id="A0A0K9YUA3"/>
<keyword evidence="5" id="KW-1185">Reference proteome</keyword>